<dbReference type="Proteomes" id="UP000623269">
    <property type="component" value="Unassembled WGS sequence"/>
</dbReference>
<dbReference type="EMBL" id="JAEAGR010000011">
    <property type="protein sequence ID" value="MBH1941398.1"/>
    <property type="molecule type" value="Genomic_DNA"/>
</dbReference>
<evidence type="ECO:0000256" key="2">
    <source>
        <dbReference type="HAMAP-Rule" id="MF_00674"/>
    </source>
</evidence>
<dbReference type="InterPro" id="IPR013324">
    <property type="entry name" value="RNA_pol_sigma_r3/r4-like"/>
</dbReference>
<reference evidence="3" key="1">
    <citation type="submission" date="2020-12" db="EMBL/GenBank/DDBJ databases">
        <title>M. sibirica DSM 26468T genome.</title>
        <authorList>
            <person name="Thieme N."/>
            <person name="Rettenmaier R."/>
            <person name="Zverlov V."/>
            <person name="Liebl W."/>
        </authorList>
    </citation>
    <scope>NUCLEOTIDE SEQUENCE</scope>
    <source>
        <strain evidence="3">DSM 26468</strain>
    </source>
</reference>
<name>A0A8J7H352_9FIRM</name>
<evidence type="ECO:0000256" key="1">
    <source>
        <dbReference type="ARBA" id="ARBA00009350"/>
    </source>
</evidence>
<dbReference type="Pfam" id="PF02001">
    <property type="entry name" value="DUF134"/>
    <property type="match status" value="1"/>
</dbReference>
<dbReference type="HAMAP" id="MF_00674">
    <property type="entry name" value="UPF0251"/>
    <property type="match status" value="1"/>
</dbReference>
<dbReference type="PANTHER" id="PTHR37478">
    <property type="match status" value="1"/>
</dbReference>
<dbReference type="InterPro" id="IPR036388">
    <property type="entry name" value="WH-like_DNA-bd_sf"/>
</dbReference>
<dbReference type="InterPro" id="IPR002852">
    <property type="entry name" value="UPF0251"/>
</dbReference>
<evidence type="ECO:0000313" key="4">
    <source>
        <dbReference type="Proteomes" id="UP000623269"/>
    </source>
</evidence>
<dbReference type="SUPFAM" id="SSF88659">
    <property type="entry name" value="Sigma3 and sigma4 domains of RNA polymerase sigma factors"/>
    <property type="match status" value="1"/>
</dbReference>
<evidence type="ECO:0000313" key="3">
    <source>
        <dbReference type="EMBL" id="MBH1941398.1"/>
    </source>
</evidence>
<comment type="caution">
    <text evidence="3">The sequence shown here is derived from an EMBL/GenBank/DDBJ whole genome shotgun (WGS) entry which is preliminary data.</text>
</comment>
<dbReference type="Gene3D" id="1.10.10.10">
    <property type="entry name" value="Winged helix-like DNA-binding domain superfamily/Winged helix DNA-binding domain"/>
    <property type="match status" value="1"/>
</dbReference>
<accession>A0A8J7H352</accession>
<organism evidence="3 4">
    <name type="scientific">Mobilitalea sibirica</name>
    <dbReference type="NCBI Taxonomy" id="1462919"/>
    <lineage>
        <taxon>Bacteria</taxon>
        <taxon>Bacillati</taxon>
        <taxon>Bacillota</taxon>
        <taxon>Clostridia</taxon>
        <taxon>Lachnospirales</taxon>
        <taxon>Lachnospiraceae</taxon>
        <taxon>Mobilitalea</taxon>
    </lineage>
</organism>
<dbReference type="PANTHER" id="PTHR37478:SF2">
    <property type="entry name" value="UPF0251 PROTEIN TK0562"/>
    <property type="match status" value="1"/>
</dbReference>
<protein>
    <recommendedName>
        <fullName evidence="2">UPF0251 protein I5677_10890</fullName>
    </recommendedName>
</protein>
<proteinExistence type="inferred from homology"/>
<keyword evidence="4" id="KW-1185">Reference proteome</keyword>
<dbReference type="RefSeq" id="WP_197661617.1">
    <property type="nucleotide sequence ID" value="NZ_JAEAGR010000011.1"/>
</dbReference>
<gene>
    <name evidence="3" type="ORF">I5677_10890</name>
</gene>
<dbReference type="AlphaFoldDB" id="A0A8J7H352"/>
<sequence length="114" mass="12900">MPRPKKCRKVCNLPDSDQFGPLNKAQCNKQYVTMTVDEYETIRLIDLHEYTQEECANQMKVARTTIQAIYNDARKKLAQSLVNGNLLRIEGGDILVCDGLDKSCCKGNCIKKSD</sequence>
<comment type="similarity">
    <text evidence="1 2">Belongs to the UPF0251 family.</text>
</comment>